<gene>
    <name evidence="1" type="ORF">ASD8599_02344</name>
</gene>
<name>A0A2R8BEV3_9RHOB</name>
<dbReference type="EMBL" id="OMOR01000001">
    <property type="protein sequence ID" value="SPH21592.1"/>
    <property type="molecule type" value="Genomic_DNA"/>
</dbReference>
<evidence type="ECO:0000313" key="2">
    <source>
        <dbReference type="Proteomes" id="UP000244880"/>
    </source>
</evidence>
<sequence>MGAVFAFVGFDMTWMTRLTGLATESHAQVQKHLHMQADKLMCAPNGQHYGAGHLTMPRLSKVQQAPIRATGPLRVREVVADVQALHTDPANAGAVFQVASQFNMLEMVSPRVSPEQGVGIYEHDHTQGPACAIACGAGTIFRNYFVDVDGCGVLGQTESRQLNGLSGIDAALDNTRHGYWDMVNGYMIPKPGGLDRLNAVLTAMDDQKQHALLGALAVGHHANVEVTLGGAGHSVTQIYCSALPVSYCADPDVAWSIFARLVLKGAYEATLRLAVQNAALTGNNLVFLTLLGGGAFGNRADWIVDAVLQGLACVADSGLDVRIVSYGGSSAVAQDILTQWHA</sequence>
<evidence type="ECO:0000313" key="1">
    <source>
        <dbReference type="EMBL" id="SPH21592.1"/>
    </source>
</evidence>
<dbReference type="PANTHER" id="PTHR35609">
    <property type="entry name" value="MACRO DOMAIN-CONTAINING PROTEIN"/>
    <property type="match status" value="1"/>
</dbReference>
<evidence type="ECO:0008006" key="3">
    <source>
        <dbReference type="Google" id="ProtNLM"/>
    </source>
</evidence>
<reference evidence="1 2" key="1">
    <citation type="submission" date="2018-03" db="EMBL/GenBank/DDBJ databases">
        <authorList>
            <person name="Keele B.F."/>
        </authorList>
    </citation>
    <scope>NUCLEOTIDE SEQUENCE [LARGE SCALE GENOMIC DNA]</scope>
    <source>
        <strain evidence="1 2">CECT 8599</strain>
    </source>
</reference>
<dbReference type="AlphaFoldDB" id="A0A2R8BEV3"/>
<protein>
    <recommendedName>
        <fullName evidence="3">Macro domain-containing protein</fullName>
    </recommendedName>
</protein>
<proteinExistence type="predicted"/>
<dbReference type="PANTHER" id="PTHR35609:SF1">
    <property type="entry name" value="MACRO DOMAIN-CONTAINING PROTEIN"/>
    <property type="match status" value="1"/>
</dbReference>
<organism evidence="1 2">
    <name type="scientific">Ascidiaceihabitans donghaensis</name>
    <dbReference type="NCBI Taxonomy" id="1510460"/>
    <lineage>
        <taxon>Bacteria</taxon>
        <taxon>Pseudomonadati</taxon>
        <taxon>Pseudomonadota</taxon>
        <taxon>Alphaproteobacteria</taxon>
        <taxon>Rhodobacterales</taxon>
        <taxon>Paracoccaceae</taxon>
        <taxon>Ascidiaceihabitans</taxon>
    </lineage>
</organism>
<accession>A0A2R8BEV3</accession>
<keyword evidence="2" id="KW-1185">Reference proteome</keyword>
<dbReference type="Proteomes" id="UP000244880">
    <property type="component" value="Unassembled WGS sequence"/>
</dbReference>